<dbReference type="InterPro" id="IPR012302">
    <property type="entry name" value="Malic_NAD-bd"/>
</dbReference>
<evidence type="ECO:0000256" key="11">
    <source>
        <dbReference type="ARBA" id="ARBA00023098"/>
    </source>
</evidence>
<keyword evidence="7" id="KW-0949">S-adenosyl-L-methionine</keyword>
<evidence type="ECO:0000256" key="12">
    <source>
        <dbReference type="ARBA" id="ARBA00023128"/>
    </source>
</evidence>
<feature type="region of interest" description="Disordered" evidence="20">
    <location>
        <begin position="350"/>
        <end position="388"/>
    </location>
</feature>
<comment type="subcellular location">
    <subcellularLocation>
        <location evidence="1">Endoplasmic reticulum membrane</location>
        <topology evidence="1">Multi-pass membrane protein</topology>
    </subcellularLocation>
</comment>
<reference evidence="23 24" key="1">
    <citation type="submission" date="2020-11" db="EMBL/GenBank/DDBJ databases">
        <title>Kefir isolates.</title>
        <authorList>
            <person name="Marcisauskas S."/>
            <person name="Kim Y."/>
            <person name="Blasche S."/>
        </authorList>
    </citation>
    <scope>NUCLEOTIDE SEQUENCE [LARGE SCALE GENOMIC DNA]</scope>
    <source>
        <strain evidence="23 24">KR</strain>
    </source>
</reference>
<feature type="domain" description="Malic enzyme NAD-binding" evidence="22">
    <location>
        <begin position="1"/>
        <end position="114"/>
    </location>
</feature>
<dbReference type="SMART" id="SM00919">
    <property type="entry name" value="Malic_M"/>
    <property type="match status" value="1"/>
</dbReference>
<evidence type="ECO:0000256" key="21">
    <source>
        <dbReference type="SAM" id="Phobius"/>
    </source>
</evidence>
<keyword evidence="24" id="KW-1185">Reference proteome</keyword>
<dbReference type="FunFam" id="1.20.120.1630:FF:000005">
    <property type="entry name" value="Phosphatidylethanolamine N-methyltransferase"/>
    <property type="match status" value="1"/>
</dbReference>
<comment type="pathway">
    <text evidence="3">Lipid metabolism.</text>
</comment>
<evidence type="ECO:0000256" key="1">
    <source>
        <dbReference type="ARBA" id="ARBA00004477"/>
    </source>
</evidence>
<keyword evidence="8 21" id="KW-0812">Transmembrane</keyword>
<evidence type="ECO:0000256" key="3">
    <source>
        <dbReference type="ARBA" id="ARBA00005189"/>
    </source>
</evidence>
<evidence type="ECO:0000256" key="2">
    <source>
        <dbReference type="ARBA" id="ARBA00004969"/>
    </source>
</evidence>
<evidence type="ECO:0000256" key="13">
    <source>
        <dbReference type="ARBA" id="ARBA00023136"/>
    </source>
</evidence>
<keyword evidence="13 21" id="KW-0472">Membrane</keyword>
<evidence type="ECO:0000256" key="5">
    <source>
        <dbReference type="ARBA" id="ARBA00022603"/>
    </source>
</evidence>
<dbReference type="GO" id="GO:0005789">
    <property type="term" value="C:endoplasmic reticulum membrane"/>
    <property type="evidence" value="ECO:0007669"/>
    <property type="project" value="UniProtKB-SubCell"/>
</dbReference>
<evidence type="ECO:0000256" key="10">
    <source>
        <dbReference type="ARBA" id="ARBA00022989"/>
    </source>
</evidence>
<evidence type="ECO:0000313" key="23">
    <source>
        <dbReference type="EMBL" id="KAG0656628.1"/>
    </source>
</evidence>
<dbReference type="GO" id="GO:0006656">
    <property type="term" value="P:phosphatidylcholine biosynthetic process"/>
    <property type="evidence" value="ECO:0007669"/>
    <property type="project" value="InterPro"/>
</dbReference>
<evidence type="ECO:0000256" key="18">
    <source>
        <dbReference type="ARBA" id="ARBA00052459"/>
    </source>
</evidence>
<protein>
    <recommendedName>
        <fullName evidence="19">Phosphatidyl-N-methylethanolamine N-methyltransferase</fullName>
        <ecNumber evidence="16">2.1.1.71</ecNumber>
    </recommendedName>
</protein>
<evidence type="ECO:0000256" key="8">
    <source>
        <dbReference type="ARBA" id="ARBA00022692"/>
    </source>
</evidence>
<comment type="catalytic activity">
    <reaction evidence="17">
        <text>a 1,2-diacyl-sn-glycero-3-phospho-N,N-dimethylethanolamine + S-adenosyl-L-methionine = a 1,2-diacyl-sn-glycero-3-phosphocholine + S-adenosyl-L-homocysteine + H(+)</text>
        <dbReference type="Rhea" id="RHEA:32739"/>
        <dbReference type="ChEBI" id="CHEBI:15378"/>
        <dbReference type="ChEBI" id="CHEBI:57643"/>
        <dbReference type="ChEBI" id="CHEBI:57856"/>
        <dbReference type="ChEBI" id="CHEBI:59789"/>
        <dbReference type="ChEBI" id="CHEBI:64572"/>
        <dbReference type="EC" id="2.1.1.71"/>
    </reaction>
</comment>
<dbReference type="Pfam" id="PF04191">
    <property type="entry name" value="PEMT"/>
    <property type="match status" value="1"/>
</dbReference>
<accession>A0A9P6VV68</accession>
<dbReference type="PROSITE" id="PS51599">
    <property type="entry name" value="SAM_PEMT_PEM2"/>
    <property type="match status" value="1"/>
</dbReference>
<dbReference type="EC" id="2.1.1.71" evidence="16"/>
<evidence type="ECO:0000313" key="24">
    <source>
        <dbReference type="Proteomes" id="UP000777482"/>
    </source>
</evidence>
<feature type="non-terminal residue" evidence="23">
    <location>
        <position position="388"/>
    </location>
</feature>
<evidence type="ECO:0000256" key="15">
    <source>
        <dbReference type="ARBA" id="ARBA00023264"/>
    </source>
</evidence>
<dbReference type="GO" id="GO:0000773">
    <property type="term" value="F:phosphatidyl-N-methylethanolamine N-methyltransferase activity"/>
    <property type="evidence" value="ECO:0007669"/>
    <property type="project" value="UniProtKB-EC"/>
</dbReference>
<evidence type="ECO:0000259" key="22">
    <source>
        <dbReference type="SMART" id="SM00919"/>
    </source>
</evidence>
<dbReference type="Gene3D" id="1.20.120.1630">
    <property type="match status" value="1"/>
</dbReference>
<keyword evidence="12" id="KW-0496">Mitochondrion</keyword>
<dbReference type="GO" id="GO:0051287">
    <property type="term" value="F:NAD binding"/>
    <property type="evidence" value="ECO:0007669"/>
    <property type="project" value="InterPro"/>
</dbReference>
<keyword evidence="6" id="KW-0808">Transferase</keyword>
<keyword evidence="15" id="KW-1208">Phospholipid metabolism</keyword>
<dbReference type="Gene3D" id="3.40.50.720">
    <property type="entry name" value="NAD(P)-binding Rossmann-like Domain"/>
    <property type="match status" value="1"/>
</dbReference>
<dbReference type="Proteomes" id="UP000777482">
    <property type="component" value="Unassembled WGS sequence"/>
</dbReference>
<dbReference type="PANTHER" id="PTHR15458">
    <property type="entry name" value="PHOSPHATIDYLETHANOLAMINE N-METHYLTRANSFERASE"/>
    <property type="match status" value="1"/>
</dbReference>
<dbReference type="Pfam" id="PF03949">
    <property type="entry name" value="Malic_M"/>
    <property type="match status" value="1"/>
</dbReference>
<dbReference type="GO" id="GO:0032259">
    <property type="term" value="P:methylation"/>
    <property type="evidence" value="ECO:0007669"/>
    <property type="project" value="UniProtKB-KW"/>
</dbReference>
<name>A0A9P6VV68_RHOMI</name>
<dbReference type="InterPro" id="IPR007318">
    <property type="entry name" value="Phopholipid_MeTrfase"/>
</dbReference>
<keyword evidence="14" id="KW-0594">Phospholipid biosynthesis</keyword>
<gene>
    <name evidence="23" type="primary">OPI3</name>
    <name evidence="23" type="ORF">C6P46_007032</name>
</gene>
<evidence type="ECO:0000256" key="9">
    <source>
        <dbReference type="ARBA" id="ARBA00022824"/>
    </source>
</evidence>
<keyword evidence="10 21" id="KW-1133">Transmembrane helix</keyword>
<keyword evidence="4" id="KW-0444">Lipid biosynthesis</keyword>
<comment type="caution">
    <text evidence="23">The sequence shown here is derived from an EMBL/GenBank/DDBJ whole genome shotgun (WGS) entry which is preliminary data.</text>
</comment>
<evidence type="ECO:0000256" key="4">
    <source>
        <dbReference type="ARBA" id="ARBA00022516"/>
    </source>
</evidence>
<evidence type="ECO:0000256" key="20">
    <source>
        <dbReference type="SAM" id="MobiDB-lite"/>
    </source>
</evidence>
<evidence type="ECO:0000256" key="14">
    <source>
        <dbReference type="ARBA" id="ARBA00023209"/>
    </source>
</evidence>
<dbReference type="OrthoDB" id="8300106at2759"/>
<dbReference type="HAMAP" id="MF_03216">
    <property type="entry name" value="PLMT"/>
    <property type="match status" value="1"/>
</dbReference>
<organism evidence="23 24">
    <name type="scientific">Rhodotorula mucilaginosa</name>
    <name type="common">Yeast</name>
    <name type="synonym">Rhodotorula rubra</name>
    <dbReference type="NCBI Taxonomy" id="5537"/>
    <lineage>
        <taxon>Eukaryota</taxon>
        <taxon>Fungi</taxon>
        <taxon>Dikarya</taxon>
        <taxon>Basidiomycota</taxon>
        <taxon>Pucciniomycotina</taxon>
        <taxon>Microbotryomycetes</taxon>
        <taxon>Sporidiobolales</taxon>
        <taxon>Sporidiobolaceae</taxon>
        <taxon>Rhodotorula</taxon>
    </lineage>
</organism>
<keyword evidence="9" id="KW-0256">Endoplasmic reticulum</keyword>
<evidence type="ECO:0000256" key="19">
    <source>
        <dbReference type="ARBA" id="ARBA00073588"/>
    </source>
</evidence>
<evidence type="ECO:0000256" key="7">
    <source>
        <dbReference type="ARBA" id="ARBA00022691"/>
    </source>
</evidence>
<feature type="transmembrane region" description="Helical" evidence="21">
    <location>
        <begin position="170"/>
        <end position="187"/>
    </location>
</feature>
<keyword evidence="11" id="KW-0443">Lipid metabolism</keyword>
<dbReference type="AlphaFoldDB" id="A0A9P6VV68"/>
<proteinExistence type="inferred from homology"/>
<dbReference type="PANTHER" id="PTHR15458:SF5">
    <property type="entry name" value="PHOSPHATIDYLETHANOLAMINE N-METHYLTRANSFERASE"/>
    <property type="match status" value="1"/>
</dbReference>
<feature type="transmembrane region" description="Helical" evidence="21">
    <location>
        <begin position="207"/>
        <end position="226"/>
    </location>
</feature>
<evidence type="ECO:0000256" key="6">
    <source>
        <dbReference type="ARBA" id="ARBA00022679"/>
    </source>
</evidence>
<dbReference type="InterPro" id="IPR024960">
    <property type="entry name" value="PEMT/MFAP"/>
</dbReference>
<comment type="pathway">
    <text evidence="2">Phospholipid metabolism; phosphatidylcholine biosynthesis.</text>
</comment>
<keyword evidence="5" id="KW-0489">Methyltransferase</keyword>
<feature type="compositionally biased region" description="Low complexity" evidence="20">
    <location>
        <begin position="364"/>
        <end position="378"/>
    </location>
</feature>
<dbReference type="EMBL" id="PUHQ01000094">
    <property type="protein sequence ID" value="KAG0656628.1"/>
    <property type="molecule type" value="Genomic_DNA"/>
</dbReference>
<feature type="transmembrane region" description="Helical" evidence="21">
    <location>
        <begin position="247"/>
        <end position="267"/>
    </location>
</feature>
<dbReference type="InterPro" id="IPR036291">
    <property type="entry name" value="NAD(P)-bd_dom_sf"/>
</dbReference>
<sequence length="388" mass="42778">NPVAQAEATFEEAVEGTDGRVLYASGSPFDPVEYKGKRFEPGQGNNMYVFPGLGLGAILARVKKIPEELVHAAAQGLADSLTTGETERNLLYPDVERIRDVSIKIAVTVIEAAQKLGVDRAESLRGKSSAELEHIVRRQMYHPLLNAEEQQALPKMTGPLQYIDLSQPSLWVAIGAILFNPLFWNIVARQEYRNKVLTRLAFNNPRWGCYALAVTIFSLGILRDHLYQRALAEQPQLPLLHYTEFKLLAMVLFAIGGTLVVTSMWALGVTGTYLGDYFGILMDHKVESFPFNVTSSPMYTGSTLSFLATALWYESPVGILLSVLVYIEYQIALSYEDPFTAAIYAKRESDRAKGKGKQVSPDKSVTASGGSSSVRASALRNGATYREL</sequence>
<comment type="catalytic activity">
    <reaction evidence="18">
        <text>a 1,2-diacyl-sn-glycero-3-phospho-N-methylethanolamine + S-adenosyl-L-methionine = a 1,2-diacyl-sn-glycero-3-phospho-N,N-dimethylethanolamine + S-adenosyl-L-homocysteine + H(+)</text>
        <dbReference type="Rhea" id="RHEA:32735"/>
        <dbReference type="ChEBI" id="CHEBI:15378"/>
        <dbReference type="ChEBI" id="CHEBI:57856"/>
        <dbReference type="ChEBI" id="CHEBI:59789"/>
        <dbReference type="ChEBI" id="CHEBI:64572"/>
        <dbReference type="ChEBI" id="CHEBI:64573"/>
        <dbReference type="EC" id="2.1.1.71"/>
    </reaction>
</comment>
<evidence type="ECO:0000256" key="17">
    <source>
        <dbReference type="ARBA" id="ARBA00051252"/>
    </source>
</evidence>
<dbReference type="SUPFAM" id="SSF51735">
    <property type="entry name" value="NAD(P)-binding Rossmann-fold domains"/>
    <property type="match status" value="1"/>
</dbReference>
<evidence type="ECO:0000256" key="16">
    <source>
        <dbReference type="ARBA" id="ARBA00034137"/>
    </source>
</evidence>